<dbReference type="Proteomes" id="UP000040088">
    <property type="component" value="Unassembled WGS sequence"/>
</dbReference>
<organism evidence="2 3">
    <name type="scientific">Yersinia aleksiciae</name>
    <dbReference type="NCBI Taxonomy" id="263819"/>
    <lineage>
        <taxon>Bacteria</taxon>
        <taxon>Pseudomonadati</taxon>
        <taxon>Pseudomonadota</taxon>
        <taxon>Gammaproteobacteria</taxon>
        <taxon>Enterobacterales</taxon>
        <taxon>Yersiniaceae</taxon>
        <taxon>Yersinia</taxon>
    </lineage>
</organism>
<dbReference type="EMBL" id="CQEM01000021">
    <property type="protein sequence ID" value="CNL76358.1"/>
    <property type="molecule type" value="Genomic_DNA"/>
</dbReference>
<evidence type="ECO:0000313" key="2">
    <source>
        <dbReference type="EMBL" id="CNL76358.1"/>
    </source>
</evidence>
<dbReference type="GeneID" id="58046401"/>
<evidence type="ECO:0000259" key="1">
    <source>
        <dbReference type="Pfam" id="PF24697"/>
    </source>
</evidence>
<name>A0A0T9UWZ1_YERAE</name>
<dbReference type="RefSeq" id="WP_005182474.1">
    <property type="nucleotide sequence ID" value="NZ_CABHQI010000037.1"/>
</dbReference>
<evidence type="ECO:0000313" key="3">
    <source>
        <dbReference type="Proteomes" id="UP000040088"/>
    </source>
</evidence>
<protein>
    <recommendedName>
        <fullName evidence="1">DUF7661 domain-containing protein</fullName>
    </recommendedName>
</protein>
<accession>A0A0T9UWZ1</accession>
<dbReference type="AlphaFoldDB" id="A0A0T9UWZ1"/>
<dbReference type="InterPro" id="IPR056078">
    <property type="entry name" value="DUF7661"/>
</dbReference>
<proteinExistence type="predicted"/>
<reference evidence="3" key="1">
    <citation type="submission" date="2015-03" db="EMBL/GenBank/DDBJ databases">
        <authorList>
            <consortium name="Pathogen Informatics"/>
        </authorList>
    </citation>
    <scope>NUCLEOTIDE SEQUENCE [LARGE SCALE GENOMIC DNA]</scope>
    <source>
        <strain evidence="3">IP27925</strain>
    </source>
</reference>
<feature type="domain" description="DUF7661" evidence="1">
    <location>
        <begin position="1"/>
        <end position="72"/>
    </location>
</feature>
<gene>
    <name evidence="2" type="ORF">ERS008460_03722</name>
</gene>
<dbReference type="Pfam" id="PF24697">
    <property type="entry name" value="DUF7661"/>
    <property type="match status" value="1"/>
</dbReference>
<sequence>MLIYNVFGRHIGVQRKNERWLVFRADLTERKFSRLYDIAIPDDMTEGEIAGWLGDIFHEAATERHPNVERIE</sequence>